<dbReference type="RefSeq" id="XP_016978859.2">
    <property type="nucleotide sequence ID" value="XM_017123370.2"/>
</dbReference>
<reference evidence="9" key="2">
    <citation type="submission" date="2025-05" db="UniProtKB">
        <authorList>
            <consortium name="EnsemblMetazoa"/>
        </authorList>
    </citation>
    <scope>IDENTIFICATION</scope>
</reference>
<evidence type="ECO:0000256" key="3">
    <source>
        <dbReference type="ARBA" id="ARBA00022692"/>
    </source>
</evidence>
<evidence type="ECO:0008006" key="11">
    <source>
        <dbReference type="Google" id="ProtNLM"/>
    </source>
</evidence>
<dbReference type="InterPro" id="IPR050799">
    <property type="entry name" value="ZIP_Transporter"/>
</dbReference>
<evidence type="ECO:0000256" key="5">
    <source>
        <dbReference type="ARBA" id="ARBA00023136"/>
    </source>
</evidence>
<feature type="transmembrane region" description="Helical" evidence="7">
    <location>
        <begin position="293"/>
        <end position="313"/>
    </location>
</feature>
<evidence type="ECO:0000256" key="1">
    <source>
        <dbReference type="ARBA" id="ARBA00004141"/>
    </source>
</evidence>
<feature type="transmembrane region" description="Helical" evidence="7">
    <location>
        <begin position="325"/>
        <end position="349"/>
    </location>
</feature>
<keyword evidence="10" id="KW-1185">Reference proteome</keyword>
<accession>A0ABM5J3R3</accession>
<name>A0ABM5J3R3_DRORH</name>
<evidence type="ECO:0000256" key="7">
    <source>
        <dbReference type="SAM" id="Phobius"/>
    </source>
</evidence>
<dbReference type="EnsemblMetazoa" id="XM_044457524.1">
    <property type="protein sequence ID" value="XP_044313459.1"/>
    <property type="gene ID" value="LOC108044378"/>
</dbReference>
<feature type="transmembrane region" description="Helical" evidence="7">
    <location>
        <begin position="666"/>
        <end position="686"/>
    </location>
</feature>
<evidence type="ECO:0000256" key="8">
    <source>
        <dbReference type="SAM" id="SignalP"/>
    </source>
</evidence>
<feature type="region of interest" description="Disordered" evidence="6">
    <location>
        <begin position="46"/>
        <end position="100"/>
    </location>
</feature>
<keyword evidence="4 7" id="KW-1133">Transmembrane helix</keyword>
<organism evidence="9 10">
    <name type="scientific">Drosophila rhopaloa</name>
    <name type="common">Fruit fly</name>
    <dbReference type="NCBI Taxonomy" id="1041015"/>
    <lineage>
        <taxon>Eukaryota</taxon>
        <taxon>Metazoa</taxon>
        <taxon>Ecdysozoa</taxon>
        <taxon>Arthropoda</taxon>
        <taxon>Hexapoda</taxon>
        <taxon>Insecta</taxon>
        <taxon>Pterygota</taxon>
        <taxon>Neoptera</taxon>
        <taxon>Endopterygota</taxon>
        <taxon>Diptera</taxon>
        <taxon>Brachycera</taxon>
        <taxon>Muscomorpha</taxon>
        <taxon>Ephydroidea</taxon>
        <taxon>Drosophilidae</taxon>
        <taxon>Drosophila</taxon>
        <taxon>Sophophora</taxon>
    </lineage>
</organism>
<evidence type="ECO:0000313" key="9">
    <source>
        <dbReference type="EnsemblMetazoa" id="XP_044313459.1"/>
    </source>
</evidence>
<dbReference type="PANTHER" id="PTHR12191:SF37">
    <property type="entry name" value="ZINC TRANSPORTER FOI"/>
    <property type="match status" value="1"/>
</dbReference>
<dbReference type="Proteomes" id="UP001652680">
    <property type="component" value="Unassembled WGS sequence"/>
</dbReference>
<keyword evidence="3 7" id="KW-0812">Transmembrane</keyword>
<comment type="subcellular location">
    <subcellularLocation>
        <location evidence="1">Membrane</location>
        <topology evidence="1">Multi-pass membrane protein</topology>
    </subcellularLocation>
</comment>
<dbReference type="PANTHER" id="PTHR12191">
    <property type="entry name" value="SOLUTE CARRIER FAMILY 39"/>
    <property type="match status" value="1"/>
</dbReference>
<evidence type="ECO:0000256" key="4">
    <source>
        <dbReference type="ARBA" id="ARBA00022989"/>
    </source>
</evidence>
<evidence type="ECO:0000256" key="6">
    <source>
        <dbReference type="SAM" id="MobiDB-lite"/>
    </source>
</evidence>
<feature type="transmembrane region" description="Helical" evidence="7">
    <location>
        <begin position="606"/>
        <end position="626"/>
    </location>
</feature>
<feature type="compositionally biased region" description="Polar residues" evidence="6">
    <location>
        <begin position="46"/>
        <end position="55"/>
    </location>
</feature>
<feature type="chain" id="PRO_5045028330" description="Zinc transporter foi" evidence="8">
    <location>
        <begin position="22"/>
        <end position="706"/>
    </location>
</feature>
<evidence type="ECO:0000256" key="2">
    <source>
        <dbReference type="ARBA" id="ARBA00006939"/>
    </source>
</evidence>
<feature type="transmembrane region" description="Helical" evidence="7">
    <location>
        <begin position="257"/>
        <end position="281"/>
    </location>
</feature>
<dbReference type="InterPro" id="IPR003689">
    <property type="entry name" value="ZIP"/>
</dbReference>
<comment type="similarity">
    <text evidence="2">Belongs to the ZIP transporter (TC 2.A.5) family.</text>
</comment>
<dbReference type="GeneID" id="108044378"/>
<keyword evidence="8" id="KW-0732">Signal</keyword>
<protein>
    <recommendedName>
        <fullName evidence="11">Zinc transporter foi</fullName>
    </recommendedName>
</protein>
<keyword evidence="5 7" id="KW-0472">Membrane</keyword>
<dbReference type="Pfam" id="PF02535">
    <property type="entry name" value="Zip"/>
    <property type="match status" value="2"/>
</dbReference>
<reference evidence="10" key="1">
    <citation type="journal article" date="2021" name="Elife">
        <title>Highly contiguous assemblies of 101 drosophilid genomes.</title>
        <authorList>
            <person name="Kim B.Y."/>
            <person name="Wang J.R."/>
            <person name="Miller D.E."/>
            <person name="Barmina O."/>
            <person name="Delaney E."/>
            <person name="Thompson A."/>
            <person name="Comeault A.A."/>
            <person name="Peede D."/>
            <person name="D'Agostino E.R."/>
            <person name="Pelaez J."/>
            <person name="Aguilar J.M."/>
            <person name="Haji D."/>
            <person name="Matsunaga T."/>
            <person name="Armstrong E.E."/>
            <person name="Zych M."/>
            <person name="Ogawa Y."/>
            <person name="Stamenkovic-Radak M."/>
            <person name="Jelic M."/>
            <person name="Veselinovic M.S."/>
            <person name="Tanaskovic M."/>
            <person name="Eric P."/>
            <person name="Gao J.J."/>
            <person name="Katoh T.K."/>
            <person name="Toda M.J."/>
            <person name="Watabe H."/>
            <person name="Watada M."/>
            <person name="Davis J.S."/>
            <person name="Moyle L.C."/>
            <person name="Manoli G."/>
            <person name="Bertolini E."/>
            <person name="Kostal V."/>
            <person name="Hawley R.S."/>
            <person name="Takahashi A."/>
            <person name="Jones C.D."/>
            <person name="Price D.K."/>
            <person name="Whiteman N."/>
            <person name="Kopp A."/>
            <person name="Matute D.R."/>
            <person name="Petrov D.A."/>
        </authorList>
    </citation>
    <scope>NUCLEOTIDE SEQUENCE [LARGE SCALE GENOMIC DNA]</scope>
</reference>
<sequence length="706" mass="77119">MARHIMAVCVVCLLCAHRLHCQDHIESLLGPALGTTHSQEQLNARVYTNLSPSSETTDRRQQRSASGDDDTPNYSTSPPSRRQKRHAGHDHGHSSESRVPQITQYYLEKLMVQNELMNSSEFDGLLQQLSLHSLASGASEGTCVPASRLVHHVQPHDLHHHHDHDEKEEELQLKNCTLSQNGTNSNVTCALLLSDHTHSHSEEVKNFGLSEKDLLNLCPVLLYELKAQSGGCIEPTVLSDIDSTEKLLEAEKDKDMFYVWIYAFISVFACGLLGLVGVAIIPFMGSRYYKYIIQYLVSLAVGTMTGDALLHLLPHSLAGQDERGMIMKGLGCLGGIIFFYVTEHALTMISEWRKSVEKKETKKPSRAKVMRDPDSSVNNSVAGDKICKQKYSSYPYCYDEITMNNKQSEWMHLPGDGSNSAAGAGGDAASASEVRNGVGDHDGSNDMAAAAESLLSTLHTNCVEMNHHNHKHNSHQHSQEGQDNNTIVTDLDGNAVYESNSAKDKNGQNDHVTVILREHESSHHGHSHRHGHVHSPPETLSAVAWMIIMGDGLHNFTDGMAIGAAFAENIAGGFSTSLAVFCHELPHELGDFAILMKAGMSVKSAVYYNLLTGVLSFIGMIFGIAFGQSQGVAQWMFAVAAGLFIYIALVDMMPEISASHKSLGQFLLQILGMLSGVGIMLVIALYEGDLMSVFGTAGGASFQHVH</sequence>
<dbReference type="RefSeq" id="XP_044313459.1">
    <property type="nucleotide sequence ID" value="XM_044457524.1"/>
</dbReference>
<feature type="signal peptide" evidence="8">
    <location>
        <begin position="1"/>
        <end position="21"/>
    </location>
</feature>
<feature type="transmembrane region" description="Helical" evidence="7">
    <location>
        <begin position="632"/>
        <end position="654"/>
    </location>
</feature>
<proteinExistence type="inferred from homology"/>
<evidence type="ECO:0000313" key="10">
    <source>
        <dbReference type="Proteomes" id="UP001652680"/>
    </source>
</evidence>
<dbReference type="EnsemblMetazoa" id="XM_017123370.2">
    <property type="protein sequence ID" value="XP_016978859.2"/>
    <property type="gene ID" value="LOC108044378"/>
</dbReference>